<evidence type="ECO:0000256" key="2">
    <source>
        <dbReference type="ARBA" id="ARBA00004123"/>
    </source>
</evidence>
<reference evidence="14 15" key="1">
    <citation type="submission" date="2021-05" db="EMBL/GenBank/DDBJ databases">
        <authorList>
            <person name="Zahm M."/>
            <person name="Klopp C."/>
            <person name="Cabau C."/>
            <person name="Kuhl H."/>
            <person name="Suciu R."/>
            <person name="Ciorpac M."/>
            <person name="Holostenco D."/>
            <person name="Gessner J."/>
            <person name="Wuertz S."/>
            <person name="Hohne C."/>
            <person name="Stock M."/>
            <person name="Gislard M."/>
            <person name="Lluch J."/>
            <person name="Milhes M."/>
            <person name="Lampietro C."/>
            <person name="Lopez Roques C."/>
            <person name="Donnadieu C."/>
            <person name="Du K."/>
            <person name="Schartl M."/>
            <person name="Guiguen Y."/>
        </authorList>
    </citation>
    <scope>NUCLEOTIDE SEQUENCE [LARGE SCALE GENOMIC DNA]</scope>
    <source>
        <strain evidence="14">Hh-F2</strain>
        <tissue evidence="14">Blood</tissue>
    </source>
</reference>
<organism evidence="14 15">
    <name type="scientific">Huso huso</name>
    <name type="common">Beluga</name>
    <name type="synonym">Acipenser huso</name>
    <dbReference type="NCBI Taxonomy" id="61971"/>
    <lineage>
        <taxon>Eukaryota</taxon>
        <taxon>Metazoa</taxon>
        <taxon>Chordata</taxon>
        <taxon>Craniata</taxon>
        <taxon>Vertebrata</taxon>
        <taxon>Euteleostomi</taxon>
        <taxon>Actinopterygii</taxon>
        <taxon>Chondrostei</taxon>
        <taxon>Acipenseriformes</taxon>
        <taxon>Acipenseridae</taxon>
        <taxon>Huso</taxon>
    </lineage>
</organism>
<dbReference type="PANTHER" id="PTHR22930:SF267">
    <property type="entry name" value="NUCLEASE HARBI1-RELATED"/>
    <property type="match status" value="1"/>
</dbReference>
<evidence type="ECO:0000256" key="1">
    <source>
        <dbReference type="ARBA" id="ARBA00001968"/>
    </source>
</evidence>
<evidence type="ECO:0000313" key="15">
    <source>
        <dbReference type="Proteomes" id="UP001369086"/>
    </source>
</evidence>
<dbReference type="PRINTS" id="PR02086">
    <property type="entry name" value="PUTNUCHARBI1"/>
</dbReference>
<dbReference type="InterPro" id="IPR026103">
    <property type="entry name" value="HARBI1_animal"/>
</dbReference>
<name>A0ABR0Z4X9_HUSHU</name>
<dbReference type="Pfam" id="PF13359">
    <property type="entry name" value="DDE_Tnp_4"/>
    <property type="match status" value="1"/>
</dbReference>
<protein>
    <recommendedName>
        <fullName evidence="5">Putative nuclease HARBI1</fullName>
    </recommendedName>
    <alternativeName>
        <fullName evidence="11">Harbinger transposase-derived nuclease</fullName>
    </alternativeName>
</protein>
<dbReference type="InterPro" id="IPR045249">
    <property type="entry name" value="HARBI1-like"/>
</dbReference>
<evidence type="ECO:0000256" key="5">
    <source>
        <dbReference type="ARBA" id="ARBA00015519"/>
    </source>
</evidence>
<dbReference type="PANTHER" id="PTHR22930">
    <property type="match status" value="1"/>
</dbReference>
<dbReference type="EMBL" id="JAHFZB010000017">
    <property type="protein sequence ID" value="KAK6479897.1"/>
    <property type="molecule type" value="Genomic_DNA"/>
</dbReference>
<evidence type="ECO:0000256" key="10">
    <source>
        <dbReference type="ARBA" id="ARBA00023242"/>
    </source>
</evidence>
<evidence type="ECO:0000256" key="3">
    <source>
        <dbReference type="ARBA" id="ARBA00004496"/>
    </source>
</evidence>
<evidence type="ECO:0000313" key="14">
    <source>
        <dbReference type="EMBL" id="KAK6479897.1"/>
    </source>
</evidence>
<keyword evidence="7" id="KW-0540">Nuclease</keyword>
<evidence type="ECO:0000256" key="8">
    <source>
        <dbReference type="ARBA" id="ARBA00022723"/>
    </source>
</evidence>
<comment type="cofactor">
    <cofactor evidence="1">
        <name>a divalent metal cation</name>
        <dbReference type="ChEBI" id="CHEBI:60240"/>
    </cofactor>
</comment>
<evidence type="ECO:0000259" key="13">
    <source>
        <dbReference type="Pfam" id="PF13359"/>
    </source>
</evidence>
<comment type="subcellular location">
    <subcellularLocation>
        <location evidence="3">Cytoplasm</location>
    </subcellularLocation>
    <subcellularLocation>
        <location evidence="2">Nucleus</location>
    </subcellularLocation>
</comment>
<evidence type="ECO:0000256" key="12">
    <source>
        <dbReference type="ARBA" id="ARBA00045850"/>
    </source>
</evidence>
<dbReference type="Proteomes" id="UP001369086">
    <property type="component" value="Unassembled WGS sequence"/>
</dbReference>
<keyword evidence="10" id="KW-0539">Nucleus</keyword>
<evidence type="ECO:0000256" key="11">
    <source>
        <dbReference type="ARBA" id="ARBA00030126"/>
    </source>
</evidence>
<evidence type="ECO:0000256" key="7">
    <source>
        <dbReference type="ARBA" id="ARBA00022722"/>
    </source>
</evidence>
<evidence type="ECO:0000256" key="6">
    <source>
        <dbReference type="ARBA" id="ARBA00022490"/>
    </source>
</evidence>
<comment type="function">
    <text evidence="12">Transposase-derived protein that may have nuclease activity. Does not have transposase activity.</text>
</comment>
<accession>A0ABR0Z4X9</accession>
<feature type="domain" description="DDE Tnp4" evidence="13">
    <location>
        <begin position="153"/>
        <end position="292"/>
    </location>
</feature>
<evidence type="ECO:0000256" key="9">
    <source>
        <dbReference type="ARBA" id="ARBA00022801"/>
    </source>
</evidence>
<evidence type="ECO:0000256" key="4">
    <source>
        <dbReference type="ARBA" id="ARBA00006958"/>
    </source>
</evidence>
<keyword evidence="15" id="KW-1185">Reference proteome</keyword>
<sequence length="335" mass="37872">MAAPFLRDPIDQGAILIRLAFRRERVLRDRQDPLHHSDVFVFECYRFGRQGIIYLINLLEPYISNTTRRSRALTVTQTICIGLRFFASGAFLYSVGNAENIDKAAACRAVRRVYLTLKRFLYVFITFPGHTRGNGIKEGFYAVAEFPNVIGAVDCSQIPIKAPSGPNEADFVNRKSFHSINVQLFSDAKWPGSVHDSRIFRESTLCQRFEEGHYDGVLIGDRGCACKPFLMTPYPEPTPGPQAQFNVALARTRARIEMTFGQLKARFNCLRGLRVAPDRACDIIGTCAVLHNIATIRKERVPVFQAQPEDDVDPVHLDQQNGRAARDRIAYHYFG</sequence>
<keyword evidence="8" id="KW-0479">Metal-binding</keyword>
<comment type="similarity">
    <text evidence="4">Belongs to the HARBI1 family.</text>
</comment>
<proteinExistence type="inferred from homology"/>
<gene>
    <name evidence="14" type="ORF">HHUSO_G19042</name>
</gene>
<dbReference type="InterPro" id="IPR027806">
    <property type="entry name" value="HARBI1_dom"/>
</dbReference>
<keyword evidence="9" id="KW-0378">Hydrolase</keyword>
<keyword evidence="6" id="KW-0963">Cytoplasm</keyword>
<comment type="caution">
    <text evidence="14">The sequence shown here is derived from an EMBL/GenBank/DDBJ whole genome shotgun (WGS) entry which is preliminary data.</text>
</comment>